<feature type="region of interest" description="Disordered" evidence="1">
    <location>
        <begin position="529"/>
        <end position="602"/>
    </location>
</feature>
<dbReference type="Proteomes" id="UP001161757">
    <property type="component" value="Unassembled WGS sequence"/>
</dbReference>
<accession>A0AAN6EWX7</accession>
<comment type="caution">
    <text evidence="3">The sequence shown here is derived from an EMBL/GenBank/DDBJ whole genome shotgun (WGS) entry which is preliminary data.</text>
</comment>
<name>A0AAN6EWX7_EXODE</name>
<feature type="compositionally biased region" description="Low complexity" evidence="1">
    <location>
        <begin position="1"/>
        <end position="51"/>
    </location>
</feature>
<feature type="domain" description="DUF7908" evidence="2">
    <location>
        <begin position="67"/>
        <end position="200"/>
    </location>
</feature>
<protein>
    <recommendedName>
        <fullName evidence="2">DUF7908 domain-containing protein</fullName>
    </recommendedName>
</protein>
<feature type="compositionally biased region" description="Polar residues" evidence="1">
    <location>
        <begin position="868"/>
        <end position="877"/>
    </location>
</feature>
<evidence type="ECO:0000259" key="2">
    <source>
        <dbReference type="Pfam" id="PF25485"/>
    </source>
</evidence>
<organism evidence="3 4">
    <name type="scientific">Exophiala dermatitidis</name>
    <name type="common">Black yeast-like fungus</name>
    <name type="synonym">Wangiella dermatitidis</name>
    <dbReference type="NCBI Taxonomy" id="5970"/>
    <lineage>
        <taxon>Eukaryota</taxon>
        <taxon>Fungi</taxon>
        <taxon>Dikarya</taxon>
        <taxon>Ascomycota</taxon>
        <taxon>Pezizomycotina</taxon>
        <taxon>Eurotiomycetes</taxon>
        <taxon>Chaetothyriomycetidae</taxon>
        <taxon>Chaetothyriales</taxon>
        <taxon>Herpotrichiellaceae</taxon>
        <taxon>Exophiala</taxon>
    </lineage>
</organism>
<evidence type="ECO:0000313" key="4">
    <source>
        <dbReference type="Proteomes" id="UP001161757"/>
    </source>
</evidence>
<dbReference type="EMBL" id="JAJGCB010000006">
    <property type="protein sequence ID" value="KAJ8992259.1"/>
    <property type="molecule type" value="Genomic_DNA"/>
</dbReference>
<feature type="compositionally biased region" description="Low complexity" evidence="1">
    <location>
        <begin position="791"/>
        <end position="852"/>
    </location>
</feature>
<feature type="region of interest" description="Disordered" evidence="1">
    <location>
        <begin position="791"/>
        <end position="945"/>
    </location>
</feature>
<feature type="compositionally biased region" description="Low complexity" evidence="1">
    <location>
        <begin position="531"/>
        <end position="602"/>
    </location>
</feature>
<feature type="region of interest" description="Disordered" evidence="1">
    <location>
        <begin position="1"/>
        <end position="67"/>
    </location>
</feature>
<sequence>MALTTSSSTTTAISTSSSSVTSETSSAPSSFTTSTRTSSSVSTTATTSTSTLPELTPDPAPTAVTGDGSFYIALTSNDPTRRHKRATTFMGFSGTNAIVVTDESLAWPLKLSSGSHILGFSGKSGYVGTDSQSVAGPVRRVSDDQTYAPKYFMGWNIDSQTGAVTFGNAQFCTLTNGQIYTYWDGVLPDGCDAVTVTQYSLPPPVADESNTVDGAFQIEVDGLSSTYYVAFCGSYQDEPRICNYGAVFTMSIGQVTTRNGTGGWLVAPTDSVYVTTPQALTVVSSLSTDPVYNRWIVDSDGYLQMPAVGSSPAASFSGSAGGIVYYQFNGAASSIKLRVRKLSSATSTTSTSSLVVTTPDATTTSTTLTTTTTTSIVTTTTHLTKPDFTLTVTDVQSATSPGLPAPTDTTRYPGCKTGANPAYCGTEVTGTGLYEAEYTVYCHEFWSGGLSTDSVNDASYLPSQGWNADSFDDCLQMCDNAADCVAITFSSNSQCTSANCRLLTDVRVRYTDGALNDYSSWDSAALGDAVQGTEPQSTSTSTTTTAESTLTGSTTTTLGSTTATPTSTTSSILGSTSSGSSSTLSYANSSSTSTTSSQVTSTSVYLSTTTPATTITTLATTTTTISTTTTTPATPCNAGGAHPTFSLISSGSSAFPDGSVAVVVPSGTPSYPFDYVGFDSPSSSGTLFTFDDQGRLIDLTDGNIAAVPSGGSGAASFPFAPQSTMNNLGFQSPSCGLYCPESGVGRPILACSVYGYTLLATQVGFPYLAIANYRPADAVPITLEAVIVGQSESGTTSTPSQSSTTSGIATSTTTADTSTTSAETSTTPAETSTTTAETSTTSASTTTTTTTELGPQPPPAAATTSSTIGDDQTSFDSPTTSTTLAGTTTTTAEAITTTTTSDTTTTTTTTSETTTTTTTTTTTSTTTTTTPPVITTAVPTGLAPP</sequence>
<gene>
    <name evidence="3" type="ORF">HRR80_004150</name>
</gene>
<dbReference type="Pfam" id="PF25485">
    <property type="entry name" value="DUF7908"/>
    <property type="match status" value="1"/>
</dbReference>
<reference evidence="3" key="1">
    <citation type="submission" date="2023-01" db="EMBL/GenBank/DDBJ databases">
        <title>Exophiala dermititidis isolated from Cystic Fibrosis Patient.</title>
        <authorList>
            <person name="Kurbessoian T."/>
            <person name="Crocker A."/>
            <person name="Murante D."/>
            <person name="Hogan D.A."/>
            <person name="Stajich J.E."/>
        </authorList>
    </citation>
    <scope>NUCLEOTIDE SEQUENCE</scope>
    <source>
        <strain evidence="3">Ex8</strain>
    </source>
</reference>
<feature type="compositionally biased region" description="Low complexity" evidence="1">
    <location>
        <begin position="878"/>
        <end position="945"/>
    </location>
</feature>
<evidence type="ECO:0000313" key="3">
    <source>
        <dbReference type="EMBL" id="KAJ8992259.1"/>
    </source>
</evidence>
<dbReference type="InterPro" id="IPR057230">
    <property type="entry name" value="DUF7908"/>
</dbReference>
<proteinExistence type="predicted"/>
<dbReference type="AlphaFoldDB" id="A0AAN6EWX7"/>
<evidence type="ECO:0000256" key="1">
    <source>
        <dbReference type="SAM" id="MobiDB-lite"/>
    </source>
</evidence>